<dbReference type="SUPFAM" id="SSF53335">
    <property type="entry name" value="S-adenosyl-L-methionine-dependent methyltransferases"/>
    <property type="match status" value="1"/>
</dbReference>
<organism evidence="1 2">
    <name type="scientific">Cyanophage S-TIM4</name>
    <dbReference type="NCBI Taxonomy" id="1048189"/>
    <lineage>
        <taxon>Viruses</taxon>
        <taxon>Duplodnaviria</taxon>
        <taxon>Heunggongvirae</taxon>
        <taxon>Uroviricota</taxon>
        <taxon>Caudoviricetes</taxon>
        <taxon>Pantevenvirales</taxon>
        <taxon>Kyanoviridae</taxon>
        <taxon>Thaumasvirus</taxon>
        <taxon>Thaumasvirus stim4</taxon>
    </lineage>
</organism>
<reference evidence="1 2" key="1">
    <citation type="journal article" date="2011" name="Nature">
        <title>Genomic island variability facilitates Prochlorococcus-virus coexistence.</title>
        <authorList>
            <person name="Avrani S."/>
            <person name="Wurtzel O."/>
            <person name="Sharon I."/>
            <person name="Sorek R."/>
            <person name="Lindell D."/>
        </authorList>
    </citation>
    <scope>NUCLEOTIDE SEQUENCE [LARGE SCALE GENOMIC DNA]</scope>
</reference>
<dbReference type="EMBL" id="MH512890">
    <property type="protein sequence ID" value="AXF41193.1"/>
    <property type="molecule type" value="Genomic_DNA"/>
</dbReference>
<dbReference type="PROSITE" id="PS00092">
    <property type="entry name" value="N6_MTASE"/>
    <property type="match status" value="1"/>
</dbReference>
<dbReference type="RefSeq" id="YP_009806314.1">
    <property type="nucleotide sequence ID" value="NC_048015.1"/>
</dbReference>
<dbReference type="GO" id="GO:0032259">
    <property type="term" value="P:methylation"/>
    <property type="evidence" value="ECO:0007669"/>
    <property type="project" value="InterPro"/>
</dbReference>
<dbReference type="Proteomes" id="UP000257501">
    <property type="component" value="Segment"/>
</dbReference>
<dbReference type="GO" id="GO:0003676">
    <property type="term" value="F:nucleic acid binding"/>
    <property type="evidence" value="ECO:0007669"/>
    <property type="project" value="InterPro"/>
</dbReference>
<sequence length="150" mass="17732">MTPEYLAKEIINHFNPTGRILDPSRGEGAFYDNYDTDNKDWCELGEGRDFLQYQKKVDWIITNPPWSMMQQFLVHGMEVADNIVYLTTINHYTTKRRIRDMREYNFAIKEIYNVPTPTKPWPQLGFQLAAVHTQRDYKGNIKFSYSPDLS</sequence>
<evidence type="ECO:0000313" key="2">
    <source>
        <dbReference type="Proteomes" id="UP000257501"/>
    </source>
</evidence>
<dbReference type="GeneID" id="54997172"/>
<proteinExistence type="predicted"/>
<accession>A0A345AWB0</accession>
<dbReference type="InterPro" id="IPR029063">
    <property type="entry name" value="SAM-dependent_MTases_sf"/>
</dbReference>
<gene>
    <name evidence="1" type="primary">ORF_57</name>
    <name evidence="1" type="ORF">S-TIM4_ORF_57</name>
</gene>
<evidence type="ECO:0000313" key="1">
    <source>
        <dbReference type="EMBL" id="AXF41193.1"/>
    </source>
</evidence>
<evidence type="ECO:0008006" key="3">
    <source>
        <dbReference type="Google" id="ProtNLM"/>
    </source>
</evidence>
<dbReference type="Gene3D" id="3.40.50.150">
    <property type="entry name" value="Vaccinia Virus protein VP39"/>
    <property type="match status" value="1"/>
</dbReference>
<protein>
    <recommendedName>
        <fullName evidence="3">DNA methyltransferase</fullName>
    </recommendedName>
</protein>
<dbReference type="KEGG" id="vg:54997172"/>
<dbReference type="InterPro" id="IPR002052">
    <property type="entry name" value="DNA_methylase_N6_adenine_CS"/>
</dbReference>
<keyword evidence="2" id="KW-1185">Reference proteome</keyword>
<name>A0A345AWB0_9CAUD</name>
<dbReference type="GO" id="GO:0008168">
    <property type="term" value="F:methyltransferase activity"/>
    <property type="evidence" value="ECO:0007669"/>
    <property type="project" value="InterPro"/>
</dbReference>